<gene>
    <name evidence="1" type="ORF">AFUS01_LOCUS30292</name>
</gene>
<dbReference type="AlphaFoldDB" id="A0A8J2KKT6"/>
<evidence type="ECO:0000313" key="2">
    <source>
        <dbReference type="Proteomes" id="UP000708208"/>
    </source>
</evidence>
<dbReference type="EMBL" id="CAJVCH010462414">
    <property type="protein sequence ID" value="CAG7819871.1"/>
    <property type="molecule type" value="Genomic_DNA"/>
</dbReference>
<feature type="non-terminal residue" evidence="1">
    <location>
        <position position="1"/>
    </location>
</feature>
<evidence type="ECO:0000313" key="1">
    <source>
        <dbReference type="EMBL" id="CAG7819871.1"/>
    </source>
</evidence>
<name>A0A8J2KKT6_9HEXA</name>
<accession>A0A8J2KKT6</accession>
<protein>
    <submittedName>
        <fullName evidence="1">Uncharacterized protein</fullName>
    </submittedName>
</protein>
<organism evidence="1 2">
    <name type="scientific">Allacma fusca</name>
    <dbReference type="NCBI Taxonomy" id="39272"/>
    <lineage>
        <taxon>Eukaryota</taxon>
        <taxon>Metazoa</taxon>
        <taxon>Ecdysozoa</taxon>
        <taxon>Arthropoda</taxon>
        <taxon>Hexapoda</taxon>
        <taxon>Collembola</taxon>
        <taxon>Symphypleona</taxon>
        <taxon>Sminthuridae</taxon>
        <taxon>Allacma</taxon>
    </lineage>
</organism>
<keyword evidence="2" id="KW-1185">Reference proteome</keyword>
<sequence>LIIHFKNLFLTVFHKVTEFLQRQTHGVDKHFRTRKE</sequence>
<reference evidence="1" key="1">
    <citation type="submission" date="2021-06" db="EMBL/GenBank/DDBJ databases">
        <authorList>
            <person name="Hodson N. C."/>
            <person name="Mongue J. A."/>
            <person name="Jaron S. K."/>
        </authorList>
    </citation>
    <scope>NUCLEOTIDE SEQUENCE</scope>
</reference>
<dbReference type="Proteomes" id="UP000708208">
    <property type="component" value="Unassembled WGS sequence"/>
</dbReference>
<proteinExistence type="predicted"/>
<comment type="caution">
    <text evidence="1">The sequence shown here is derived from an EMBL/GenBank/DDBJ whole genome shotgun (WGS) entry which is preliminary data.</text>
</comment>